<gene>
    <name evidence="1" type="ORF">GSMUA_182100.1</name>
</gene>
<dbReference type="AlphaFoldDB" id="A0A804JP79"/>
<dbReference type="EnsemblPlants" id="Ma06_t35940.1">
    <property type="protein sequence ID" value="Ma06_p35940.1"/>
    <property type="gene ID" value="Ma06_g35940"/>
</dbReference>
<evidence type="ECO:0000313" key="3">
    <source>
        <dbReference type="Proteomes" id="UP000012960"/>
    </source>
</evidence>
<dbReference type="Proteomes" id="UP000012960">
    <property type="component" value="Unplaced"/>
</dbReference>
<reference evidence="1" key="1">
    <citation type="submission" date="2021-03" db="EMBL/GenBank/DDBJ databases">
        <authorList>
            <consortium name="Genoscope - CEA"/>
            <person name="William W."/>
        </authorList>
    </citation>
    <scope>NUCLEOTIDE SEQUENCE</scope>
    <source>
        <strain evidence="1">Doubled-haploid Pahang</strain>
    </source>
</reference>
<organism evidence="2 3">
    <name type="scientific">Musa acuminata subsp. malaccensis</name>
    <name type="common">Wild banana</name>
    <name type="synonym">Musa malaccensis</name>
    <dbReference type="NCBI Taxonomy" id="214687"/>
    <lineage>
        <taxon>Eukaryota</taxon>
        <taxon>Viridiplantae</taxon>
        <taxon>Streptophyta</taxon>
        <taxon>Embryophyta</taxon>
        <taxon>Tracheophyta</taxon>
        <taxon>Spermatophyta</taxon>
        <taxon>Magnoliopsida</taxon>
        <taxon>Liliopsida</taxon>
        <taxon>Zingiberales</taxon>
        <taxon>Musaceae</taxon>
        <taxon>Musa</taxon>
    </lineage>
</organism>
<dbReference type="Gramene" id="Ma06_t35940.1">
    <property type="protein sequence ID" value="Ma06_p35940.1"/>
    <property type="gene ID" value="Ma06_g35940"/>
</dbReference>
<dbReference type="EMBL" id="HG996471">
    <property type="protein sequence ID" value="CAG1848415.1"/>
    <property type="molecule type" value="Genomic_DNA"/>
</dbReference>
<sequence length="115" mass="13386">MLLQKTKLVLHREEVAVPDHLLQPAFSYNLSTSVYLSQPLPTLVSLQEKHKLLCSYPPLPPLLFDQKCTFFFSHDGRPHSLRVQSHTALRPWRGSSFEEFMARRVTLSFLHEIAW</sequence>
<evidence type="ECO:0000313" key="2">
    <source>
        <dbReference type="EnsemblPlants" id="Ma06_p35940.1"/>
    </source>
</evidence>
<protein>
    <submittedName>
        <fullName evidence="1">(wild Malaysian banana) hypothetical protein</fullName>
    </submittedName>
</protein>
<name>A0A804JP79_MUSAM</name>
<accession>A0A804JP79</accession>
<evidence type="ECO:0000313" key="1">
    <source>
        <dbReference type="EMBL" id="CAG1848415.1"/>
    </source>
</evidence>
<keyword evidence="3" id="KW-1185">Reference proteome</keyword>
<reference evidence="2" key="2">
    <citation type="submission" date="2021-05" db="UniProtKB">
        <authorList>
            <consortium name="EnsemblPlants"/>
        </authorList>
    </citation>
    <scope>IDENTIFICATION</scope>
    <source>
        <strain evidence="2">subsp. malaccensis</strain>
    </source>
</reference>
<dbReference type="InParanoid" id="A0A804JP79"/>
<proteinExistence type="predicted"/>